<dbReference type="Gene3D" id="3.10.620.30">
    <property type="match status" value="1"/>
</dbReference>
<evidence type="ECO:0000313" key="2">
    <source>
        <dbReference type="EMBL" id="MDR7273978.1"/>
    </source>
</evidence>
<comment type="caution">
    <text evidence="2">The sequence shown here is derived from an EMBL/GenBank/DDBJ whole genome shotgun (WGS) entry which is preliminary data.</text>
</comment>
<gene>
    <name evidence="2" type="ORF">J2S41_000756</name>
</gene>
<reference evidence="2" key="1">
    <citation type="submission" date="2023-07" db="EMBL/GenBank/DDBJ databases">
        <title>Sequencing the genomes of 1000 actinobacteria strains.</title>
        <authorList>
            <person name="Klenk H.-P."/>
        </authorList>
    </citation>
    <scope>NUCLEOTIDE SEQUENCE</scope>
    <source>
        <strain evidence="2">DSM 44707</strain>
    </source>
</reference>
<proteinExistence type="predicted"/>
<accession>A0AAE3YKQ5</accession>
<dbReference type="PANTHER" id="PTHR33490:SF12">
    <property type="entry name" value="BLL5557 PROTEIN"/>
    <property type="match status" value="1"/>
</dbReference>
<dbReference type="RefSeq" id="WP_310363103.1">
    <property type="nucleotide sequence ID" value="NZ_JAVDYB010000001.1"/>
</dbReference>
<feature type="domain" description="Transglutaminase-like" evidence="1">
    <location>
        <begin position="155"/>
        <end position="215"/>
    </location>
</feature>
<dbReference type="InterPro" id="IPR038765">
    <property type="entry name" value="Papain-like_cys_pep_sf"/>
</dbReference>
<sequence length="272" mass="28656">MTSHPDGGSVACTLDYTVDSPTEFVFQIAVTTGGAVHADERLTVTVDDAEAEAETIPASHHGGRQHLVRATPGALRVRYTATVRRDAAPPRRVSAPARVQALRPSRYCPSDRMAGFAARRFGGTDAEIVRDVTEFVRGHLRYAPVSDSSTDAADTLLAGAGVCRDYAHLVTALVRASGVPARVAAVYAPGLAPMDFHLVSEVAVDGVWRIVDATGLAPRASMIRIATGRDAADVAFSTLLTGGRLTMTRMEVLAVADGDLPGDDPGEPVSLR</sequence>
<keyword evidence="3" id="KW-1185">Reference proteome</keyword>
<protein>
    <submittedName>
        <fullName evidence="2">Transglutaminase-like putative cysteine protease</fullName>
    </submittedName>
</protein>
<dbReference type="PANTHER" id="PTHR33490">
    <property type="entry name" value="BLR5614 PROTEIN-RELATED"/>
    <property type="match status" value="1"/>
</dbReference>
<dbReference type="GO" id="GO:0008233">
    <property type="term" value="F:peptidase activity"/>
    <property type="evidence" value="ECO:0007669"/>
    <property type="project" value="UniProtKB-KW"/>
</dbReference>
<dbReference type="Pfam" id="PF01841">
    <property type="entry name" value="Transglut_core"/>
    <property type="match status" value="1"/>
</dbReference>
<evidence type="ECO:0000259" key="1">
    <source>
        <dbReference type="SMART" id="SM00460"/>
    </source>
</evidence>
<dbReference type="SMART" id="SM00460">
    <property type="entry name" value="TGc"/>
    <property type="match status" value="1"/>
</dbReference>
<dbReference type="SUPFAM" id="SSF54001">
    <property type="entry name" value="Cysteine proteinases"/>
    <property type="match status" value="1"/>
</dbReference>
<name>A0AAE3YKQ5_9ACTN</name>
<evidence type="ECO:0000313" key="3">
    <source>
        <dbReference type="Proteomes" id="UP001183643"/>
    </source>
</evidence>
<dbReference type="EMBL" id="JAVDYB010000001">
    <property type="protein sequence ID" value="MDR7273978.1"/>
    <property type="molecule type" value="Genomic_DNA"/>
</dbReference>
<dbReference type="Proteomes" id="UP001183643">
    <property type="component" value="Unassembled WGS sequence"/>
</dbReference>
<dbReference type="AlphaFoldDB" id="A0AAE3YKQ5"/>
<dbReference type="GO" id="GO:0006508">
    <property type="term" value="P:proteolysis"/>
    <property type="evidence" value="ECO:0007669"/>
    <property type="project" value="UniProtKB-KW"/>
</dbReference>
<dbReference type="InterPro" id="IPR002931">
    <property type="entry name" value="Transglutaminase-like"/>
</dbReference>
<keyword evidence="2" id="KW-0645">Protease</keyword>
<dbReference type="Gene3D" id="2.60.40.2250">
    <property type="match status" value="1"/>
</dbReference>
<organism evidence="2 3">
    <name type="scientific">Catenuloplanes atrovinosus</name>
    <dbReference type="NCBI Taxonomy" id="137266"/>
    <lineage>
        <taxon>Bacteria</taxon>
        <taxon>Bacillati</taxon>
        <taxon>Actinomycetota</taxon>
        <taxon>Actinomycetes</taxon>
        <taxon>Micromonosporales</taxon>
        <taxon>Micromonosporaceae</taxon>
        <taxon>Catenuloplanes</taxon>
    </lineage>
</organism>
<keyword evidence="2" id="KW-0378">Hydrolase</keyword>